<reference evidence="2" key="1">
    <citation type="submission" date="2016-10" db="EMBL/GenBank/DDBJ databases">
        <authorList>
            <person name="Varghese N."/>
            <person name="Submissions S."/>
        </authorList>
    </citation>
    <scope>NUCLEOTIDE SEQUENCE [LARGE SCALE GENOMIC DNA]</scope>
    <source>
        <strain evidence="2">CGMCC 1.9150</strain>
    </source>
</reference>
<sequence length="129" mass="15109">MKKFYSKKWWDSKEHAYAEIIDALYDVIQYCEIKKEDYGQGNGYPLEKESEFSSNYTAAFWKIKRATDVGAFVISAEAQNVLENLRERPKLNWEDNPSWDIYEEDYEAHLNSLNKIVELAKKDLGAKNA</sequence>
<dbReference type="Proteomes" id="UP000198807">
    <property type="component" value="Unassembled WGS sequence"/>
</dbReference>
<keyword evidence="2" id="KW-1185">Reference proteome</keyword>
<dbReference type="AlphaFoldDB" id="A0A1H7QN68"/>
<evidence type="ECO:0000313" key="1">
    <source>
        <dbReference type="EMBL" id="SEL49188.1"/>
    </source>
</evidence>
<gene>
    <name evidence="1" type="ORF">SAMN04488129_1112</name>
</gene>
<name>A0A1H7QN68_9GAMM</name>
<organism evidence="1 2">
    <name type="scientific">Halomonas daqiaonensis</name>
    <dbReference type="NCBI Taxonomy" id="650850"/>
    <lineage>
        <taxon>Bacteria</taxon>
        <taxon>Pseudomonadati</taxon>
        <taxon>Pseudomonadota</taxon>
        <taxon>Gammaproteobacteria</taxon>
        <taxon>Oceanospirillales</taxon>
        <taxon>Halomonadaceae</taxon>
        <taxon>Halomonas</taxon>
    </lineage>
</organism>
<protein>
    <submittedName>
        <fullName evidence="1">Uncharacterized protein</fullName>
    </submittedName>
</protein>
<dbReference type="EMBL" id="FOBC01000011">
    <property type="protein sequence ID" value="SEL49188.1"/>
    <property type="molecule type" value="Genomic_DNA"/>
</dbReference>
<proteinExistence type="predicted"/>
<evidence type="ECO:0000313" key="2">
    <source>
        <dbReference type="Proteomes" id="UP000198807"/>
    </source>
</evidence>
<accession>A0A1H7QN68</accession>